<reference evidence="2 3" key="1">
    <citation type="submission" date="2017-06" db="EMBL/GenBank/DDBJ databases">
        <title>the draft geome sequence of Illustriluteabacillus marina B3227.</title>
        <authorList>
            <person name="He R.-H."/>
            <person name="Du Z.-J."/>
        </authorList>
    </citation>
    <scope>NUCLEOTIDE SEQUENCE [LARGE SCALE GENOMIC DNA]</scope>
    <source>
        <strain evidence="2 3">B3227</strain>
    </source>
</reference>
<protein>
    <submittedName>
        <fullName evidence="2">Antibiotic biosynthesis monooxygenase</fullName>
    </submittedName>
</protein>
<name>A0A2I0QVD8_9BACI</name>
<dbReference type="GO" id="GO:0004497">
    <property type="term" value="F:monooxygenase activity"/>
    <property type="evidence" value="ECO:0007669"/>
    <property type="project" value="UniProtKB-KW"/>
</dbReference>
<dbReference type="InterPro" id="IPR050404">
    <property type="entry name" value="Heme-degrading_MO"/>
</dbReference>
<dbReference type="InterPro" id="IPR007138">
    <property type="entry name" value="ABM_dom"/>
</dbReference>
<dbReference type="Pfam" id="PF03992">
    <property type="entry name" value="ABM"/>
    <property type="match status" value="1"/>
</dbReference>
<keyword evidence="2" id="KW-0503">Monooxygenase</keyword>
<proteinExistence type="predicted"/>
<dbReference type="RefSeq" id="WP_101330009.1">
    <property type="nucleotide sequence ID" value="NZ_PJNH01000001.1"/>
</dbReference>
<organism evidence="2 3">
    <name type="scientific">Halalkalibacillus sediminis</name>
    <dbReference type="NCBI Taxonomy" id="2018042"/>
    <lineage>
        <taxon>Bacteria</taxon>
        <taxon>Bacillati</taxon>
        <taxon>Bacillota</taxon>
        <taxon>Bacilli</taxon>
        <taxon>Bacillales</taxon>
        <taxon>Bacillaceae</taxon>
        <taxon>Halalkalibacillus</taxon>
    </lineage>
</organism>
<dbReference type="PANTHER" id="PTHR34474">
    <property type="entry name" value="SIGNAL TRANSDUCTION PROTEIN TRAP"/>
    <property type="match status" value="1"/>
</dbReference>
<dbReference type="Proteomes" id="UP000243524">
    <property type="component" value="Unassembled WGS sequence"/>
</dbReference>
<dbReference type="AlphaFoldDB" id="A0A2I0QVD8"/>
<sequence length="164" mass="18860">MNKLWITHGTTDYLTSLKEKDNSIVVSEDEDKAVAFIEGESQEVFKEAHEYEVIDHEGSLSQEGFIVLNNIPVTQEGRPIFEDRFKNRAGKIEDTEGFQAIRILRPKNSNTYIVFTQWKDEASFKQWRESKAFDKAHQKSGPESKEKPSFIAGESYLTKLNVVK</sequence>
<comment type="caution">
    <text evidence="2">The sequence shown here is derived from an EMBL/GenBank/DDBJ whole genome shotgun (WGS) entry which is preliminary data.</text>
</comment>
<dbReference type="OrthoDB" id="2352283at2"/>
<gene>
    <name evidence="2" type="ORF">CEY16_00585</name>
</gene>
<keyword evidence="2" id="KW-0560">Oxidoreductase</keyword>
<feature type="domain" description="ABM" evidence="1">
    <location>
        <begin position="65"/>
        <end position="152"/>
    </location>
</feature>
<evidence type="ECO:0000313" key="2">
    <source>
        <dbReference type="EMBL" id="PKR78288.1"/>
    </source>
</evidence>
<dbReference type="Gene3D" id="3.30.70.100">
    <property type="match status" value="1"/>
</dbReference>
<dbReference type="InterPro" id="IPR011008">
    <property type="entry name" value="Dimeric_a/b-barrel"/>
</dbReference>
<accession>A0A2I0QVD8</accession>
<dbReference type="SUPFAM" id="SSF54909">
    <property type="entry name" value="Dimeric alpha+beta barrel"/>
    <property type="match status" value="1"/>
</dbReference>
<dbReference type="EMBL" id="PJNH01000001">
    <property type="protein sequence ID" value="PKR78288.1"/>
    <property type="molecule type" value="Genomic_DNA"/>
</dbReference>
<keyword evidence="3" id="KW-1185">Reference proteome</keyword>
<evidence type="ECO:0000259" key="1">
    <source>
        <dbReference type="PROSITE" id="PS51725"/>
    </source>
</evidence>
<dbReference type="PROSITE" id="PS51725">
    <property type="entry name" value="ABM"/>
    <property type="match status" value="1"/>
</dbReference>
<dbReference type="PANTHER" id="PTHR34474:SF2">
    <property type="entry name" value="SIGNAL TRANSDUCTION PROTEIN TRAP"/>
    <property type="match status" value="1"/>
</dbReference>
<evidence type="ECO:0000313" key="3">
    <source>
        <dbReference type="Proteomes" id="UP000243524"/>
    </source>
</evidence>